<accession>A0A071MC55</accession>
<comment type="caution">
    <text evidence="1">The sequence shown here is derived from an EMBL/GenBank/DDBJ whole genome shotgun (WGS) entry which is preliminary data.</text>
</comment>
<proteinExistence type="predicted"/>
<sequence>MPNVTLHIQAERLPSDDDLAALSGDCVALCTDVLHAKLENVHVIFIAVRHGYGHPAYAEIQYRVDAFRQPAIMNRFMEALDHAIVRRTGLSARIRCFGHAAPNIHARN</sequence>
<evidence type="ECO:0000313" key="1">
    <source>
        <dbReference type="EMBL" id="KEA58474.1"/>
    </source>
</evidence>
<dbReference type="EMBL" id="JJOA01000013">
    <property type="protein sequence ID" value="KEA58474.1"/>
    <property type="molecule type" value="Genomic_DNA"/>
</dbReference>
<reference evidence="1" key="1">
    <citation type="submission" date="2014-04" db="EMBL/GenBank/DDBJ databases">
        <title>In planta biocontrol of soil-borne Fusarium wilt of banana through a plant endophytic bacterium, Burkholderia cenocepacia 869T2.</title>
        <authorList>
            <person name="Ho Y.-N."/>
            <person name="Chiang H.-M."/>
            <person name="Chao C.-P."/>
            <person name="Su C.-C."/>
            <person name="Hsu H.-F."/>
            <person name="Guo C.-T."/>
            <person name="Hsieh J.-L."/>
            <person name="Huang C.-C."/>
        </authorList>
    </citation>
    <scope>NUCLEOTIDE SEQUENCE [LARGE SCALE GENOMIC DNA]</scope>
    <source>
        <strain evidence="1">869T2</strain>
    </source>
</reference>
<organism evidence="1">
    <name type="scientific">Burkholderia cenocepacia</name>
    <dbReference type="NCBI Taxonomy" id="95486"/>
    <lineage>
        <taxon>Bacteria</taxon>
        <taxon>Pseudomonadati</taxon>
        <taxon>Pseudomonadota</taxon>
        <taxon>Betaproteobacteria</taxon>
        <taxon>Burkholderiales</taxon>
        <taxon>Burkholderiaceae</taxon>
        <taxon>Burkholderia</taxon>
        <taxon>Burkholderia cepacia complex</taxon>
    </lineage>
</organism>
<dbReference type="AlphaFoldDB" id="A0A071MC55"/>
<dbReference type="OrthoDB" id="8687355at2"/>
<protein>
    <submittedName>
        <fullName evidence="1">Uncharacterized protein</fullName>
    </submittedName>
</protein>
<gene>
    <name evidence="1" type="ORF">DT99_15065</name>
</gene>
<name>A0A071MC55_9BURK</name>